<organism evidence="2 3">
    <name type="scientific">Thiohalophilus thiocyanatoxydans</name>
    <dbReference type="NCBI Taxonomy" id="381308"/>
    <lineage>
        <taxon>Bacteria</taxon>
        <taxon>Pseudomonadati</taxon>
        <taxon>Pseudomonadota</taxon>
        <taxon>Gammaproteobacteria</taxon>
        <taxon>Thiohalomonadales</taxon>
        <taxon>Thiohalophilaceae</taxon>
        <taxon>Thiohalophilus</taxon>
    </lineage>
</organism>
<evidence type="ECO:0000256" key="1">
    <source>
        <dbReference type="SAM" id="MobiDB-lite"/>
    </source>
</evidence>
<evidence type="ECO:0000313" key="2">
    <source>
        <dbReference type="EMBL" id="TDY00927.1"/>
    </source>
</evidence>
<sequence length="190" mass="22344">MNPNQPDSRIDEYFVIRIERQISAEQSRLAKRDIFLGADNQLVPIKAALRFEDADLAARHIEQLDEQGPYQYIIQFCSEKDRNASPDELETLINEIMEIPYPYRRTAYNWLRGRDVQALLRRESEEVCERHRRVLLEHDIDITRKSDIILMKPKRGKFNINTGQSDNAPRQYFAYPGQKPLPVPSDEEDK</sequence>
<reference evidence="2 3" key="1">
    <citation type="submission" date="2019-03" db="EMBL/GenBank/DDBJ databases">
        <title>Genomic Encyclopedia of Type Strains, Phase IV (KMG-IV): sequencing the most valuable type-strain genomes for metagenomic binning, comparative biology and taxonomic classification.</title>
        <authorList>
            <person name="Goeker M."/>
        </authorList>
    </citation>
    <scope>NUCLEOTIDE SEQUENCE [LARGE SCALE GENOMIC DNA]</scope>
    <source>
        <strain evidence="2 3">DSM 16326</strain>
    </source>
</reference>
<evidence type="ECO:0000313" key="3">
    <source>
        <dbReference type="Proteomes" id="UP000294914"/>
    </source>
</evidence>
<proteinExistence type="predicted"/>
<feature type="region of interest" description="Disordered" evidence="1">
    <location>
        <begin position="159"/>
        <end position="190"/>
    </location>
</feature>
<dbReference type="RefSeq" id="WP_134083358.1">
    <property type="nucleotide sequence ID" value="NZ_SOQX01000004.1"/>
</dbReference>
<accession>A0A4R8ITD0</accession>
<dbReference type="EMBL" id="SOQX01000004">
    <property type="protein sequence ID" value="TDY00927.1"/>
    <property type="molecule type" value="Genomic_DNA"/>
</dbReference>
<keyword evidence="3" id="KW-1185">Reference proteome</keyword>
<dbReference type="AlphaFoldDB" id="A0A4R8ITD0"/>
<feature type="compositionally biased region" description="Polar residues" evidence="1">
    <location>
        <begin position="159"/>
        <end position="168"/>
    </location>
</feature>
<gene>
    <name evidence="2" type="ORF">EDC23_1672</name>
</gene>
<comment type="caution">
    <text evidence="2">The sequence shown here is derived from an EMBL/GenBank/DDBJ whole genome shotgun (WGS) entry which is preliminary data.</text>
</comment>
<protein>
    <submittedName>
        <fullName evidence="2">Uncharacterized protein</fullName>
    </submittedName>
</protein>
<dbReference type="Proteomes" id="UP000294914">
    <property type="component" value="Unassembled WGS sequence"/>
</dbReference>
<name>A0A4R8ITD0_9GAMM</name>